<comment type="caution">
    <text evidence="16">The sequence shown here is derived from an EMBL/GenBank/DDBJ whole genome shotgun (WGS) entry which is preliminary data.</text>
</comment>
<protein>
    <recommendedName>
        <fullName evidence="4 14">Very-long-chain (3R)-3-hydroxyacyl-CoA dehydratase</fullName>
        <ecNumber evidence="4 14">4.2.1.134</ecNumber>
    </recommendedName>
</protein>
<evidence type="ECO:0000256" key="2">
    <source>
        <dbReference type="ARBA" id="ARBA00005194"/>
    </source>
</evidence>
<evidence type="ECO:0000256" key="6">
    <source>
        <dbReference type="ARBA" id="ARBA00022692"/>
    </source>
</evidence>
<dbReference type="Pfam" id="PF04387">
    <property type="entry name" value="PTPLA"/>
    <property type="match status" value="1"/>
</dbReference>
<feature type="compositionally biased region" description="Low complexity" evidence="15">
    <location>
        <begin position="11"/>
        <end position="25"/>
    </location>
</feature>
<evidence type="ECO:0000256" key="14">
    <source>
        <dbReference type="RuleBase" id="RU363109"/>
    </source>
</evidence>
<evidence type="ECO:0000256" key="15">
    <source>
        <dbReference type="SAM" id="MobiDB-lite"/>
    </source>
</evidence>
<evidence type="ECO:0000313" key="17">
    <source>
        <dbReference type="Proteomes" id="UP000251960"/>
    </source>
</evidence>
<dbReference type="UniPathway" id="UPA00094"/>
<name>A0A3L6DLI7_MAIZE</name>
<evidence type="ECO:0000256" key="5">
    <source>
        <dbReference type="ARBA" id="ARBA00022516"/>
    </source>
</evidence>
<keyword evidence="9 14" id="KW-0443">Lipid metabolism</keyword>
<dbReference type="InterPro" id="IPR007482">
    <property type="entry name" value="Tyr_Pase-like_PTPLA"/>
</dbReference>
<dbReference type="GO" id="GO:0102158">
    <property type="term" value="F:very-long-chain (3R)-3-hydroxyacyl-CoA dehydratase activity"/>
    <property type="evidence" value="ECO:0007669"/>
    <property type="project" value="UniProtKB-EC"/>
</dbReference>
<evidence type="ECO:0000256" key="11">
    <source>
        <dbReference type="ARBA" id="ARBA00023160"/>
    </source>
</evidence>
<comment type="similarity">
    <text evidence="3 14">Belongs to the very long-chain fatty acids dehydratase HACD family.</text>
</comment>
<proteinExistence type="inferred from homology"/>
<organism evidence="16 17">
    <name type="scientific">Zea mays</name>
    <name type="common">Maize</name>
    <dbReference type="NCBI Taxonomy" id="4577"/>
    <lineage>
        <taxon>Eukaryota</taxon>
        <taxon>Viridiplantae</taxon>
        <taxon>Streptophyta</taxon>
        <taxon>Embryophyta</taxon>
        <taxon>Tracheophyta</taxon>
        <taxon>Spermatophyta</taxon>
        <taxon>Magnoliopsida</taxon>
        <taxon>Liliopsida</taxon>
        <taxon>Poales</taxon>
        <taxon>Poaceae</taxon>
        <taxon>PACMAD clade</taxon>
        <taxon>Panicoideae</taxon>
        <taxon>Andropogonodae</taxon>
        <taxon>Andropogoneae</taxon>
        <taxon>Tripsacinae</taxon>
        <taxon>Zea</taxon>
    </lineage>
</organism>
<comment type="catalytic activity">
    <reaction evidence="13 14">
        <text>a very-long-chain (3R)-3-hydroxyacyl-CoA = a very-long-chain (2E)-enoyl-CoA + H2O</text>
        <dbReference type="Rhea" id="RHEA:45812"/>
        <dbReference type="ChEBI" id="CHEBI:15377"/>
        <dbReference type="ChEBI" id="CHEBI:83728"/>
        <dbReference type="ChEBI" id="CHEBI:85440"/>
        <dbReference type="EC" id="4.2.1.134"/>
    </reaction>
</comment>
<evidence type="ECO:0000313" key="16">
    <source>
        <dbReference type="EMBL" id="PWZ08361.1"/>
    </source>
</evidence>
<keyword evidence="8" id="KW-1133">Transmembrane helix</keyword>
<evidence type="ECO:0000256" key="7">
    <source>
        <dbReference type="ARBA" id="ARBA00022832"/>
    </source>
</evidence>
<reference evidence="16 17" key="1">
    <citation type="journal article" date="2018" name="Nat. Genet.">
        <title>Extensive intraspecific gene order and gene structural variations between Mo17 and other maize genomes.</title>
        <authorList>
            <person name="Sun S."/>
            <person name="Zhou Y."/>
            <person name="Chen J."/>
            <person name="Shi J."/>
            <person name="Zhao H."/>
            <person name="Zhao H."/>
            <person name="Song W."/>
            <person name="Zhang M."/>
            <person name="Cui Y."/>
            <person name="Dong X."/>
            <person name="Liu H."/>
            <person name="Ma X."/>
            <person name="Jiao Y."/>
            <person name="Wang B."/>
            <person name="Wei X."/>
            <person name="Stein J.C."/>
            <person name="Glaubitz J.C."/>
            <person name="Lu F."/>
            <person name="Yu G."/>
            <person name="Liang C."/>
            <person name="Fengler K."/>
            <person name="Li B."/>
            <person name="Rafalski A."/>
            <person name="Schnable P.S."/>
            <person name="Ware D.H."/>
            <person name="Buckler E.S."/>
            <person name="Lai J."/>
        </authorList>
    </citation>
    <scope>NUCLEOTIDE SEQUENCE [LARGE SCALE GENOMIC DNA]</scope>
    <source>
        <strain evidence="17">cv. Missouri 17</strain>
        <tissue evidence="16">Seedling</tissue>
    </source>
</reference>
<dbReference type="Proteomes" id="UP000251960">
    <property type="component" value="Chromosome 8"/>
</dbReference>
<evidence type="ECO:0000256" key="3">
    <source>
        <dbReference type="ARBA" id="ARBA00007811"/>
    </source>
</evidence>
<comment type="pathway">
    <text evidence="2 14">Lipid metabolism; fatty acid biosynthesis.</text>
</comment>
<evidence type="ECO:0000256" key="4">
    <source>
        <dbReference type="ARBA" id="ARBA00013122"/>
    </source>
</evidence>
<gene>
    <name evidence="16" type="primary">PAS2A_2</name>
    <name evidence="16" type="ORF">Zm00014a_017417</name>
</gene>
<keyword evidence="7 14" id="KW-0276">Fatty acid metabolism</keyword>
<feature type="region of interest" description="Disordered" evidence="15">
    <location>
        <begin position="1"/>
        <end position="25"/>
    </location>
</feature>
<sequence length="145" mass="16091">MSAAGSALRRGGSTSPSTTGSSSPSTTAAIMEIIRYSFFAMKEAFGSAPSWLSWLSSFMLFYPTGISSEVGLIYMALRYMKVSLSLLDRPPFFFLFASVPYKKKENEHHLGSWIAKDPIANRNKKKFPFAGSLLPSCPRIYGHRF</sequence>
<keyword evidence="10 14" id="KW-0472">Membrane</keyword>
<dbReference type="GO" id="GO:0005789">
    <property type="term" value="C:endoplasmic reticulum membrane"/>
    <property type="evidence" value="ECO:0007669"/>
    <property type="project" value="UniProtKB-SubCell"/>
</dbReference>
<dbReference type="EC" id="4.2.1.134" evidence="4 14"/>
<dbReference type="PANTHER" id="PTHR11035:SF3">
    <property type="entry name" value="VERY-LONG-CHAIN (3R)-3-HYDROXYACYL-COA DEHYDRATASE"/>
    <property type="match status" value="1"/>
</dbReference>
<comment type="subcellular location">
    <subcellularLocation>
        <location evidence="14">Endoplasmic reticulum membrane</location>
        <topology evidence="14">Multi-pass membrane protein</topology>
    </subcellularLocation>
    <subcellularLocation>
        <location evidence="1">Membrane</location>
        <topology evidence="1">Multi-pass membrane protein</topology>
    </subcellularLocation>
</comment>
<keyword evidence="14" id="KW-0256">Endoplasmic reticulum</keyword>
<evidence type="ECO:0000256" key="13">
    <source>
        <dbReference type="ARBA" id="ARBA00036671"/>
    </source>
</evidence>
<evidence type="ECO:0000256" key="1">
    <source>
        <dbReference type="ARBA" id="ARBA00004141"/>
    </source>
</evidence>
<keyword evidence="12 14" id="KW-0456">Lyase</keyword>
<dbReference type="PANTHER" id="PTHR11035">
    <property type="entry name" value="VERY-LONG-CHAIN (3R)-3-HYDROXYACYL-COA DEHYDRATASE"/>
    <property type="match status" value="1"/>
</dbReference>
<dbReference type="AlphaFoldDB" id="A0A3L6DLI7"/>
<keyword evidence="6" id="KW-0812">Transmembrane</keyword>
<dbReference type="GO" id="GO:0006633">
    <property type="term" value="P:fatty acid biosynthetic process"/>
    <property type="evidence" value="ECO:0007669"/>
    <property type="project" value="UniProtKB-UniPathway"/>
</dbReference>
<keyword evidence="11 14" id="KW-0275">Fatty acid biosynthesis</keyword>
<keyword evidence="5 14" id="KW-0444">Lipid biosynthesis</keyword>
<accession>A0A3L6DLI7</accession>
<dbReference type="EMBL" id="NCVQ01000009">
    <property type="protein sequence ID" value="PWZ08361.1"/>
    <property type="molecule type" value="Genomic_DNA"/>
</dbReference>
<evidence type="ECO:0000256" key="12">
    <source>
        <dbReference type="ARBA" id="ARBA00023239"/>
    </source>
</evidence>
<comment type="function">
    <text evidence="14">Catalyzes the third of the four reactions of the long-chain fatty acids elongation cycle. This endoplasmic reticulum-bound enzymatic process, allows the addition of two carbons to the chain of long- and very long-chain fatty acids/VLCFAs per cycle. This enzyme catalyzes the dehydration of the 3-hydroxyacyl-CoA intermediate into trans-2,3-enoyl-CoA, within each cycle of fatty acid elongation. Thereby, it participates to the production of VLCFAs of different chain lengths that are involved in multiple biological processes as precursors of membrane lipids and lipid mediators.</text>
</comment>
<evidence type="ECO:0000256" key="10">
    <source>
        <dbReference type="ARBA" id="ARBA00023136"/>
    </source>
</evidence>
<evidence type="ECO:0000256" key="9">
    <source>
        <dbReference type="ARBA" id="ARBA00023098"/>
    </source>
</evidence>
<evidence type="ECO:0000256" key="8">
    <source>
        <dbReference type="ARBA" id="ARBA00022989"/>
    </source>
</evidence>